<evidence type="ECO:0000256" key="5">
    <source>
        <dbReference type="ARBA" id="ARBA00023242"/>
    </source>
</evidence>
<reference evidence="9" key="2">
    <citation type="submission" date="2025-09" db="UniProtKB">
        <authorList>
            <consortium name="Ensembl"/>
        </authorList>
    </citation>
    <scope>IDENTIFICATION</scope>
</reference>
<dbReference type="OMA" id="EFLPYHW"/>
<dbReference type="GO" id="GO:0032040">
    <property type="term" value="C:small-subunit processome"/>
    <property type="evidence" value="ECO:0007669"/>
    <property type="project" value="TreeGrafter"/>
</dbReference>
<dbReference type="InterPro" id="IPR015943">
    <property type="entry name" value="WD40/YVTN_repeat-like_dom_sf"/>
</dbReference>
<feature type="repeat" description="WD" evidence="6">
    <location>
        <begin position="318"/>
        <end position="359"/>
    </location>
</feature>
<dbReference type="Pfam" id="PF00400">
    <property type="entry name" value="WD40"/>
    <property type="match status" value="1"/>
</dbReference>
<evidence type="ECO:0000256" key="7">
    <source>
        <dbReference type="SAM" id="MobiDB-lite"/>
    </source>
</evidence>
<keyword evidence="10" id="KW-1185">Reference proteome</keyword>
<evidence type="ECO:0000256" key="6">
    <source>
        <dbReference type="PROSITE-ProRule" id="PRU00221"/>
    </source>
</evidence>
<dbReference type="Ensembl" id="ENSEBUT00000007072.1">
    <property type="protein sequence ID" value="ENSEBUP00000006613.1"/>
    <property type="gene ID" value="ENSEBUG00000004375.1"/>
</dbReference>
<keyword evidence="4" id="KW-0677">Repeat</keyword>
<dbReference type="GO" id="GO:0030686">
    <property type="term" value="C:90S preribosome"/>
    <property type="evidence" value="ECO:0007669"/>
    <property type="project" value="TreeGrafter"/>
</dbReference>
<evidence type="ECO:0000313" key="10">
    <source>
        <dbReference type="Proteomes" id="UP000694388"/>
    </source>
</evidence>
<organism evidence="9 10">
    <name type="scientific">Eptatretus burgeri</name>
    <name type="common">Inshore hagfish</name>
    <dbReference type="NCBI Taxonomy" id="7764"/>
    <lineage>
        <taxon>Eukaryota</taxon>
        <taxon>Metazoa</taxon>
        <taxon>Chordata</taxon>
        <taxon>Craniata</taxon>
        <taxon>Vertebrata</taxon>
        <taxon>Cyclostomata</taxon>
        <taxon>Myxini</taxon>
        <taxon>Myxiniformes</taxon>
        <taxon>Myxinidae</taxon>
        <taxon>Eptatretinae</taxon>
        <taxon>Eptatretus</taxon>
    </lineage>
</organism>
<evidence type="ECO:0000313" key="9">
    <source>
        <dbReference type="Ensembl" id="ENSEBUP00000006613.1"/>
    </source>
</evidence>
<protein>
    <submittedName>
        <fullName evidence="9">WD repeat domain 46</fullName>
    </submittedName>
</protein>
<dbReference type="InterPro" id="IPR036322">
    <property type="entry name" value="WD40_repeat_dom_sf"/>
</dbReference>
<evidence type="ECO:0000259" key="8">
    <source>
        <dbReference type="SMART" id="SM01033"/>
    </source>
</evidence>
<dbReference type="FunFam" id="2.130.10.10:FF:000378">
    <property type="entry name" value="U3 small nucleolar RNA-associated protein 7"/>
    <property type="match status" value="1"/>
</dbReference>
<evidence type="ECO:0000256" key="4">
    <source>
        <dbReference type="ARBA" id="ARBA00022737"/>
    </source>
</evidence>
<dbReference type="PROSITE" id="PS50082">
    <property type="entry name" value="WD_REPEATS_2"/>
    <property type="match status" value="1"/>
</dbReference>
<dbReference type="InterPro" id="IPR040315">
    <property type="entry name" value="WDR46/Utp7"/>
</dbReference>
<dbReference type="SMART" id="SM01033">
    <property type="entry name" value="BING4CT"/>
    <property type="match status" value="1"/>
</dbReference>
<feature type="compositionally biased region" description="Basic residues" evidence="7">
    <location>
        <begin position="7"/>
        <end position="20"/>
    </location>
</feature>
<name>A0A8C4PYX1_EPTBU</name>
<dbReference type="SMART" id="SM00320">
    <property type="entry name" value="WD40"/>
    <property type="match status" value="4"/>
</dbReference>
<dbReference type="GO" id="GO:0000462">
    <property type="term" value="P:maturation of SSU-rRNA from tricistronic rRNA transcript (SSU-rRNA, 5.8S rRNA, LSU-rRNA)"/>
    <property type="evidence" value="ECO:0007669"/>
    <property type="project" value="TreeGrafter"/>
</dbReference>
<evidence type="ECO:0000256" key="1">
    <source>
        <dbReference type="ARBA" id="ARBA00004604"/>
    </source>
</evidence>
<keyword evidence="3 6" id="KW-0853">WD repeat</keyword>
<dbReference type="InterPro" id="IPR001680">
    <property type="entry name" value="WD40_rpt"/>
</dbReference>
<accession>A0A8C4PYX1</accession>
<dbReference type="Gene3D" id="2.130.10.10">
    <property type="entry name" value="YVTN repeat-like/Quinoprotein amine dehydrogenase"/>
    <property type="match status" value="1"/>
</dbReference>
<dbReference type="InterPro" id="IPR012952">
    <property type="entry name" value="BING4_C_dom"/>
</dbReference>
<evidence type="ECO:0000256" key="2">
    <source>
        <dbReference type="ARBA" id="ARBA00022552"/>
    </source>
</evidence>
<dbReference type="PANTHER" id="PTHR14085">
    <property type="entry name" value="WD-REPEAT PROTEIN BING4"/>
    <property type="match status" value="1"/>
</dbReference>
<dbReference type="GeneTree" id="ENSGT00390000007075"/>
<evidence type="ECO:0000256" key="3">
    <source>
        <dbReference type="ARBA" id="ARBA00022574"/>
    </source>
</evidence>
<proteinExistence type="predicted"/>
<dbReference type="PROSITE" id="PS50294">
    <property type="entry name" value="WD_REPEATS_REGION"/>
    <property type="match status" value="1"/>
</dbReference>
<reference evidence="9" key="1">
    <citation type="submission" date="2025-08" db="UniProtKB">
        <authorList>
            <consortium name="Ensembl"/>
        </authorList>
    </citation>
    <scope>IDENTIFICATION</scope>
</reference>
<keyword evidence="5" id="KW-0539">Nucleus</keyword>
<dbReference type="SUPFAM" id="SSF50978">
    <property type="entry name" value="WD40 repeat-like"/>
    <property type="match status" value="1"/>
</dbReference>
<dbReference type="PANTHER" id="PTHR14085:SF3">
    <property type="entry name" value="WD REPEAT-CONTAINING PROTEIN 46"/>
    <property type="match status" value="1"/>
</dbReference>
<dbReference type="Pfam" id="PF08149">
    <property type="entry name" value="BING4CT"/>
    <property type="match status" value="1"/>
</dbReference>
<comment type="subcellular location">
    <subcellularLocation>
        <location evidence="1">Nucleus</location>
        <location evidence="1">Nucleolus</location>
    </subcellularLocation>
</comment>
<dbReference type="AlphaFoldDB" id="A0A8C4PYX1"/>
<dbReference type="Proteomes" id="UP000694388">
    <property type="component" value="Unplaced"/>
</dbReference>
<keyword evidence="2" id="KW-0698">rRNA processing</keyword>
<feature type="compositionally biased region" description="Basic and acidic residues" evidence="7">
    <location>
        <begin position="85"/>
        <end position="95"/>
    </location>
</feature>
<feature type="region of interest" description="Disordered" evidence="7">
    <location>
        <begin position="1"/>
        <end position="95"/>
    </location>
</feature>
<feature type="domain" description="BING4 C-terminal" evidence="8">
    <location>
        <begin position="399"/>
        <end position="477"/>
    </location>
</feature>
<sequence length="589" mass="64333">MVATGVSKRRKAKKTKKSKAARSLSGAKTSGGAKEKKTKSGGFQKKQLVRQWIRGEDRHDPFVGASRPPEAMVEKHRRGPTKPMDGVRGDTERSRLKLQEKTREKAAEQAARHTAFAANEPGFVEADDGEETARLHQEDLKDSVDVASAAKRFDLSLPHFGPYSARYSANGRSLLLGGRGGHVAAIAWRSHKLACEFHAGGNVRAISWLHTEGWFAAAGRWLSVYDSQGIEVHCVKRVHDALHLRFLPHHFLLASVNSRSFLHYLDVSVGTEVANIPMRIGRPSAMALNPQNAIVSVGTHNGVVRMWAPSCHEPLVSMLCHRGPVRSVAVSSGGEYMVTAGGEGKVILWDLRSLSPLNSIGILGGVGHLEFSQRGLLAIASGRNIKVYQPLSSGKFGDPYLSHYLSAAASSLHFCPFEDILGVGHSAGFSSLLVPGAGEPNFDALEVNPYQSKKQRQEWEVKALLEKIPSDLISLDPHQLNRLDTATVQQRAQESGKVEEAAPKIELRHRMKGRDSASSRQRRKQLIRGARQRIEIKKSVTAASKRLELGAKPQMGDESVVAKRLGVVGKGAKPVGDLKKRSVLDRFVS</sequence>